<keyword evidence="1" id="KW-0472">Membrane</keyword>
<evidence type="ECO:0000256" key="1">
    <source>
        <dbReference type="SAM" id="Phobius"/>
    </source>
</evidence>
<dbReference type="InterPro" id="IPR033379">
    <property type="entry name" value="Acid_Pase_AS"/>
</dbReference>
<name>A0A1Y3BDP3_EURMA</name>
<keyword evidence="3" id="KW-1185">Reference proteome</keyword>
<feature type="non-terminal residue" evidence="2">
    <location>
        <position position="157"/>
    </location>
</feature>
<dbReference type="OrthoDB" id="10262962at2759"/>
<comment type="caution">
    <text evidence="2">The sequence shown here is derived from an EMBL/GenBank/DDBJ whole genome shotgun (WGS) entry which is preliminary data.</text>
</comment>
<feature type="transmembrane region" description="Helical" evidence="1">
    <location>
        <begin position="12"/>
        <end position="30"/>
    </location>
</feature>
<proteinExistence type="predicted"/>
<sequence>MLTLFTNNVGRINLLLICLVPLMIIISIAFRTNVDNILFDKHSNGIISTDYNLKSDQRLMGLRKYCNFLDDIRIGDEDSFNYCDYDLKLNKLIILLRHGDRGPLKSVRNIERIPCNRTHLDDVNRFNDEQTFGISKLLSNFIAKSSVYDSTFLGTVP</sequence>
<evidence type="ECO:0000313" key="3">
    <source>
        <dbReference type="Proteomes" id="UP000194236"/>
    </source>
</evidence>
<protein>
    <submittedName>
        <fullName evidence="2">Uncharacterized protein</fullName>
    </submittedName>
</protein>
<dbReference type="PROSITE" id="PS00616">
    <property type="entry name" value="HIS_ACID_PHOSPHAT_1"/>
    <property type="match status" value="1"/>
</dbReference>
<reference evidence="2 3" key="1">
    <citation type="submission" date="2017-03" db="EMBL/GenBank/DDBJ databases">
        <title>Genome Survey of Euroglyphus maynei.</title>
        <authorList>
            <person name="Arlian L.G."/>
            <person name="Morgan M.S."/>
            <person name="Rider S.D."/>
        </authorList>
    </citation>
    <scope>NUCLEOTIDE SEQUENCE [LARGE SCALE GENOMIC DNA]</scope>
    <source>
        <strain evidence="2">Arlian Lab</strain>
        <tissue evidence="2">Whole body</tissue>
    </source>
</reference>
<keyword evidence="1" id="KW-0812">Transmembrane</keyword>
<dbReference type="EMBL" id="MUJZ01025213">
    <property type="protein sequence ID" value="OTF79029.1"/>
    <property type="molecule type" value="Genomic_DNA"/>
</dbReference>
<dbReference type="AlphaFoldDB" id="A0A1Y3BDP3"/>
<organism evidence="2 3">
    <name type="scientific">Euroglyphus maynei</name>
    <name type="common">Mayne's house dust mite</name>
    <dbReference type="NCBI Taxonomy" id="6958"/>
    <lineage>
        <taxon>Eukaryota</taxon>
        <taxon>Metazoa</taxon>
        <taxon>Ecdysozoa</taxon>
        <taxon>Arthropoda</taxon>
        <taxon>Chelicerata</taxon>
        <taxon>Arachnida</taxon>
        <taxon>Acari</taxon>
        <taxon>Acariformes</taxon>
        <taxon>Sarcoptiformes</taxon>
        <taxon>Astigmata</taxon>
        <taxon>Psoroptidia</taxon>
        <taxon>Analgoidea</taxon>
        <taxon>Pyroglyphidae</taxon>
        <taxon>Pyroglyphinae</taxon>
        <taxon>Euroglyphus</taxon>
    </lineage>
</organism>
<dbReference type="Proteomes" id="UP000194236">
    <property type="component" value="Unassembled WGS sequence"/>
</dbReference>
<gene>
    <name evidence="2" type="ORF">BLA29_010271</name>
</gene>
<keyword evidence="1" id="KW-1133">Transmembrane helix</keyword>
<accession>A0A1Y3BDP3</accession>
<evidence type="ECO:0000313" key="2">
    <source>
        <dbReference type="EMBL" id="OTF79029.1"/>
    </source>
</evidence>